<protein>
    <submittedName>
        <fullName evidence="2">Uncharacterized protein</fullName>
    </submittedName>
</protein>
<keyword evidence="1" id="KW-1133">Transmembrane helix</keyword>
<keyword evidence="3" id="KW-1185">Reference proteome</keyword>
<name>A0A2T6ZYP6_TUBBO</name>
<gene>
    <name evidence="2" type="ORF">B9Z19DRAFT_1123322</name>
</gene>
<evidence type="ECO:0000256" key="1">
    <source>
        <dbReference type="SAM" id="Phobius"/>
    </source>
</evidence>
<accession>A0A2T6ZYP6</accession>
<dbReference type="EMBL" id="NESQ01000061">
    <property type="protein sequence ID" value="PUU80618.1"/>
    <property type="molecule type" value="Genomic_DNA"/>
</dbReference>
<keyword evidence="1" id="KW-0472">Membrane</keyword>
<sequence length="100" mass="10974">MAAGIISALSWPASVLVVGGIALALNQRSAARTADLEASIKEDIRRSDRRIGKKLQETQEITRMGILLLAKHEDEPASLIARPLWLNAFIERVRSEGHGF</sequence>
<proteinExistence type="predicted"/>
<organism evidence="2 3">
    <name type="scientific">Tuber borchii</name>
    <name type="common">White truffle</name>
    <dbReference type="NCBI Taxonomy" id="42251"/>
    <lineage>
        <taxon>Eukaryota</taxon>
        <taxon>Fungi</taxon>
        <taxon>Dikarya</taxon>
        <taxon>Ascomycota</taxon>
        <taxon>Pezizomycotina</taxon>
        <taxon>Pezizomycetes</taxon>
        <taxon>Pezizales</taxon>
        <taxon>Tuberaceae</taxon>
        <taxon>Tuber</taxon>
    </lineage>
</organism>
<evidence type="ECO:0000313" key="2">
    <source>
        <dbReference type="EMBL" id="PUU80618.1"/>
    </source>
</evidence>
<comment type="caution">
    <text evidence="2">The sequence shown here is derived from an EMBL/GenBank/DDBJ whole genome shotgun (WGS) entry which is preliminary data.</text>
</comment>
<dbReference type="Proteomes" id="UP000244722">
    <property type="component" value="Unassembled WGS sequence"/>
</dbReference>
<feature type="transmembrane region" description="Helical" evidence="1">
    <location>
        <begin position="6"/>
        <end position="25"/>
    </location>
</feature>
<reference evidence="2 3" key="1">
    <citation type="submission" date="2017-04" db="EMBL/GenBank/DDBJ databases">
        <title>Draft genome sequence of Tuber borchii Vittad., a whitish edible truffle.</title>
        <authorList>
            <consortium name="DOE Joint Genome Institute"/>
            <person name="Murat C."/>
            <person name="Kuo A."/>
            <person name="Barry K.W."/>
            <person name="Clum A."/>
            <person name="Dockter R.B."/>
            <person name="Fauchery L."/>
            <person name="Iotti M."/>
            <person name="Kohler A."/>
            <person name="Labutti K."/>
            <person name="Lindquist E.A."/>
            <person name="Lipzen A."/>
            <person name="Ohm R.A."/>
            <person name="Wang M."/>
            <person name="Grigoriev I.V."/>
            <person name="Zambonelli A."/>
            <person name="Martin F.M."/>
        </authorList>
    </citation>
    <scope>NUCLEOTIDE SEQUENCE [LARGE SCALE GENOMIC DNA]</scope>
    <source>
        <strain evidence="2 3">Tbo3840</strain>
    </source>
</reference>
<keyword evidence="1" id="KW-0812">Transmembrane</keyword>
<dbReference type="AlphaFoldDB" id="A0A2T6ZYP6"/>
<evidence type="ECO:0000313" key="3">
    <source>
        <dbReference type="Proteomes" id="UP000244722"/>
    </source>
</evidence>